<evidence type="ECO:0000256" key="1">
    <source>
        <dbReference type="ARBA" id="ARBA00009227"/>
    </source>
</evidence>
<dbReference type="PANTHER" id="PTHR11358">
    <property type="entry name" value="ARGINASE/AGMATINASE"/>
    <property type="match status" value="1"/>
</dbReference>
<dbReference type="PROSITE" id="PS01053">
    <property type="entry name" value="ARGINASE_1"/>
    <property type="match status" value="1"/>
</dbReference>
<comment type="similarity">
    <text evidence="1">Belongs to the arginase family. Agmatinase subfamily.</text>
</comment>
<name>A0ABS6J2G9_9RHOB</name>
<evidence type="ECO:0000256" key="4">
    <source>
        <dbReference type="RuleBase" id="RU003684"/>
    </source>
</evidence>
<dbReference type="InterPro" id="IPR006035">
    <property type="entry name" value="Ureohydrolase"/>
</dbReference>
<accession>A0ABS6J2G9</accession>
<reference evidence="5 6" key="1">
    <citation type="submission" date="2021-06" db="EMBL/GenBank/DDBJ databases">
        <title>Rhodobacteraceae bacterium strain HSP-20.</title>
        <authorList>
            <person name="Chen W.-M."/>
        </authorList>
    </citation>
    <scope>NUCLEOTIDE SEQUENCE [LARGE SCALE GENOMIC DNA]</scope>
    <source>
        <strain evidence="5 6">HSP-20</strain>
    </source>
</reference>
<dbReference type="GO" id="GO:0008783">
    <property type="term" value="F:agmatinase activity"/>
    <property type="evidence" value="ECO:0007669"/>
    <property type="project" value="UniProtKB-EC"/>
</dbReference>
<sequence>MQERYWPASSSHLPRYAGAVSFFRLPMLADPAAVDIALLGLPYDGGTTNRAGTRHGPRAMREMSMFIRPFHHVTRRSPYQVARVADLGDAPMNPIDVPEALSLITAHYAGLHAAGAVPLTAGGDHLITLPILRAIAKDGPVGLIQFDAHSDTNDSYFGGHRYTHGTHVRRAIEEGLIDPKRTVQIGIRGTRYAPDGTDFAETAGVTTLYIEDVYRLGIAGVVERARQVAGQGPTYLTFDVDGIDPAFCPGTGTPEVGGFTVHEAQAMVRGLAGLNLIGADVVEVAPPFDPSGNTALVGATMMFEILCLLADAHAARAAA</sequence>
<dbReference type="InterPro" id="IPR023696">
    <property type="entry name" value="Ureohydrolase_dom_sf"/>
</dbReference>
<keyword evidence="3 4" id="KW-0378">Hydrolase</keyword>
<dbReference type="Gene3D" id="3.40.800.10">
    <property type="entry name" value="Ureohydrolase domain"/>
    <property type="match status" value="1"/>
</dbReference>
<dbReference type="SUPFAM" id="SSF52768">
    <property type="entry name" value="Arginase/deacetylase"/>
    <property type="match status" value="1"/>
</dbReference>
<dbReference type="Proteomes" id="UP000731907">
    <property type="component" value="Unassembled WGS sequence"/>
</dbReference>
<dbReference type="Pfam" id="PF00491">
    <property type="entry name" value="Arginase"/>
    <property type="match status" value="1"/>
</dbReference>
<dbReference type="PIRSF" id="PIRSF036979">
    <property type="entry name" value="Arginase"/>
    <property type="match status" value="1"/>
</dbReference>
<comment type="caution">
    <text evidence="5">The sequence shown here is derived from an EMBL/GenBank/DDBJ whole genome shotgun (WGS) entry which is preliminary data.</text>
</comment>
<evidence type="ECO:0000313" key="5">
    <source>
        <dbReference type="EMBL" id="MBU9697441.1"/>
    </source>
</evidence>
<organism evidence="5 6">
    <name type="scientific">Paragemmobacter amnigenus</name>
    <dbReference type="NCBI Taxonomy" id="2852097"/>
    <lineage>
        <taxon>Bacteria</taxon>
        <taxon>Pseudomonadati</taxon>
        <taxon>Pseudomonadota</taxon>
        <taxon>Alphaproteobacteria</taxon>
        <taxon>Rhodobacterales</taxon>
        <taxon>Paracoccaceae</taxon>
        <taxon>Paragemmobacter</taxon>
    </lineage>
</organism>
<dbReference type="EC" id="3.5.3.11" evidence="5"/>
<dbReference type="InterPro" id="IPR005925">
    <property type="entry name" value="Agmatinase-rel"/>
</dbReference>
<protein>
    <submittedName>
        <fullName evidence="5">Agmatinase</fullName>
        <ecNumber evidence="5">3.5.3.11</ecNumber>
    </submittedName>
</protein>
<dbReference type="EMBL" id="JAAATX020000004">
    <property type="protein sequence ID" value="MBU9697441.1"/>
    <property type="molecule type" value="Genomic_DNA"/>
</dbReference>
<proteinExistence type="inferred from homology"/>
<dbReference type="PANTHER" id="PTHR11358:SF26">
    <property type="entry name" value="GUANIDINO ACID HYDROLASE, MITOCHONDRIAL"/>
    <property type="match status" value="1"/>
</dbReference>
<evidence type="ECO:0000256" key="3">
    <source>
        <dbReference type="ARBA" id="ARBA00022801"/>
    </source>
</evidence>
<dbReference type="PRINTS" id="PR00116">
    <property type="entry name" value="ARGINASE"/>
</dbReference>
<dbReference type="PROSITE" id="PS51409">
    <property type="entry name" value="ARGINASE_2"/>
    <property type="match status" value="1"/>
</dbReference>
<gene>
    <name evidence="5" type="primary">speB</name>
    <name evidence="5" type="ORF">GU927_006230</name>
</gene>
<evidence type="ECO:0000313" key="6">
    <source>
        <dbReference type="Proteomes" id="UP000731907"/>
    </source>
</evidence>
<dbReference type="NCBIfam" id="TIGR01230">
    <property type="entry name" value="agmatinase"/>
    <property type="match status" value="1"/>
</dbReference>
<dbReference type="CDD" id="cd11592">
    <property type="entry name" value="Agmatinase_PAH"/>
    <property type="match status" value="1"/>
</dbReference>
<dbReference type="InterPro" id="IPR020855">
    <property type="entry name" value="Ureohydrolase_Mn_BS"/>
</dbReference>
<dbReference type="RefSeq" id="WP_161761494.1">
    <property type="nucleotide sequence ID" value="NZ_JAAATX020000004.1"/>
</dbReference>
<keyword evidence="2" id="KW-0479">Metal-binding</keyword>
<evidence type="ECO:0000256" key="2">
    <source>
        <dbReference type="ARBA" id="ARBA00022723"/>
    </source>
</evidence>
<keyword evidence="6" id="KW-1185">Reference proteome</keyword>